<sequence>MKMNKLFAGLLAVSLLAAGCNNSNSNSEGDSTETTASASTPAVNAVANPNLTNEQVMSNADAPVMTFTEMEHDFGDIKPGAVVKHTFTFKNTGKSPLIISNASATCGCTVPEWPKDPVAPGAEGKIDVQFDSHGKTGQQSKTITIEANTQPSTNQIAIKTNILPDMAANGPLRTQ</sequence>
<dbReference type="KEGG" id="aswu:HUW51_17235"/>
<keyword evidence="1" id="KW-0732">Signal</keyword>
<dbReference type="AlphaFoldDB" id="A0A7G7GB47"/>
<dbReference type="Proteomes" id="UP000515237">
    <property type="component" value="Chromosome"/>
</dbReference>
<keyword evidence="3" id="KW-1185">Reference proteome</keyword>
<feature type="chain" id="PRO_5029003805" evidence="1">
    <location>
        <begin position="18"/>
        <end position="175"/>
    </location>
</feature>
<organism evidence="2 3">
    <name type="scientific">Adhaeribacter swui</name>
    <dbReference type="NCBI Taxonomy" id="2086471"/>
    <lineage>
        <taxon>Bacteria</taxon>
        <taxon>Pseudomonadati</taxon>
        <taxon>Bacteroidota</taxon>
        <taxon>Cytophagia</taxon>
        <taxon>Cytophagales</taxon>
        <taxon>Hymenobacteraceae</taxon>
        <taxon>Adhaeribacter</taxon>
    </lineage>
</organism>
<dbReference type="EMBL" id="CP055156">
    <property type="protein sequence ID" value="QNF34381.1"/>
    <property type="molecule type" value="Genomic_DNA"/>
</dbReference>
<name>A0A7G7GB47_9BACT</name>
<dbReference type="InterPro" id="IPR013783">
    <property type="entry name" value="Ig-like_fold"/>
</dbReference>
<evidence type="ECO:0000313" key="2">
    <source>
        <dbReference type="EMBL" id="QNF34381.1"/>
    </source>
</evidence>
<dbReference type="PANTHER" id="PTHR37833">
    <property type="entry name" value="LIPOPROTEIN-RELATED"/>
    <property type="match status" value="1"/>
</dbReference>
<proteinExistence type="predicted"/>
<reference evidence="2 3" key="1">
    <citation type="journal article" date="2018" name="Int. J. Syst. Evol. Microbiol.">
        <title>Adhaeribacter swui sp. nov., isolated from wet mud.</title>
        <authorList>
            <person name="Kim D.U."/>
            <person name="Kim K.W."/>
            <person name="Kang M.S."/>
            <person name="Kim J.Y."/>
            <person name="Jang J.H."/>
            <person name="Kim M.K."/>
        </authorList>
    </citation>
    <scope>NUCLEOTIDE SEQUENCE [LARGE SCALE GENOMIC DNA]</scope>
    <source>
        <strain evidence="2 3">KCTC 52873</strain>
    </source>
</reference>
<gene>
    <name evidence="2" type="ORF">HUW51_17235</name>
</gene>
<dbReference type="PROSITE" id="PS51257">
    <property type="entry name" value="PROKAR_LIPOPROTEIN"/>
    <property type="match status" value="1"/>
</dbReference>
<dbReference type="RefSeq" id="WP_185270862.1">
    <property type="nucleotide sequence ID" value="NZ_CP055156.1"/>
</dbReference>
<evidence type="ECO:0000313" key="3">
    <source>
        <dbReference type="Proteomes" id="UP000515237"/>
    </source>
</evidence>
<evidence type="ECO:0000256" key="1">
    <source>
        <dbReference type="SAM" id="SignalP"/>
    </source>
</evidence>
<dbReference type="PANTHER" id="PTHR37833:SF1">
    <property type="entry name" value="SIGNAL PEPTIDE PROTEIN"/>
    <property type="match status" value="1"/>
</dbReference>
<protein>
    <submittedName>
        <fullName evidence="2">DUF1573 domain-containing protein</fullName>
    </submittedName>
</protein>
<feature type="signal peptide" evidence="1">
    <location>
        <begin position="1"/>
        <end position="17"/>
    </location>
</feature>
<dbReference type="Gene3D" id="2.60.40.10">
    <property type="entry name" value="Immunoglobulins"/>
    <property type="match status" value="1"/>
</dbReference>
<dbReference type="InterPro" id="IPR011467">
    <property type="entry name" value="DUF1573"/>
</dbReference>
<accession>A0A7G7GB47</accession>
<dbReference type="Pfam" id="PF07610">
    <property type="entry name" value="DUF1573"/>
    <property type="match status" value="1"/>
</dbReference>